<dbReference type="GO" id="GO:0016712">
    <property type="term" value="F:oxidoreductase activity, acting on paired donors, with incorporation or reduction of molecular oxygen, reduced flavin or flavoprotein as one donor, and incorporation of one atom of oxygen"/>
    <property type="evidence" value="ECO:0007669"/>
    <property type="project" value="TreeGrafter"/>
</dbReference>
<gene>
    <name evidence="5" type="primary">RvY_19361-1</name>
    <name evidence="5" type="synonym">RvY_19361.1</name>
    <name evidence="5" type="ORF">RvY_19361</name>
</gene>
<dbReference type="GO" id="GO:0020037">
    <property type="term" value="F:heme binding"/>
    <property type="evidence" value="ECO:0007669"/>
    <property type="project" value="InterPro"/>
</dbReference>
<dbReference type="InterPro" id="IPR050182">
    <property type="entry name" value="Cytochrome_P450_fam2"/>
</dbReference>
<proteinExistence type="inferred from homology"/>
<keyword evidence="4" id="KW-0560">Oxidoreductase</keyword>
<evidence type="ECO:0008006" key="7">
    <source>
        <dbReference type="Google" id="ProtNLM"/>
    </source>
</evidence>
<dbReference type="EMBL" id="BDGG01000044">
    <property type="protein sequence ID" value="GAV09894.1"/>
    <property type="molecule type" value="Genomic_DNA"/>
</dbReference>
<dbReference type="PANTHER" id="PTHR24300:SF397">
    <property type="entry name" value="CYTOCHROME P450 2U1"/>
    <property type="match status" value="1"/>
</dbReference>
<sequence length="349" mass="39149">MSATPSFLMFMKTWLPHLWGSGFGCLLATVGLLAVWAKQRRLLGSRGNLPPSPFQFPLLGCIPLLGSLPHEAFARWAKKLGKIYSCRLGGKTVIVLNDAEIIREALFQPVFSGRPRMYTAEVTGKRLGITFASDETWSIHRTFAFKTFRALGVGQGKIAELIQEEAEKMVNNISQLNGQTFCTTQIIRTTIGNLLASILFGERFDYDDPETHAFFNKMNAVVRYFGPCGILNIFPVLRHIPSIAASFRLVTDALDGAGQYINRLIKHRGGSTYPRTVFDYTDAFLNAQDKEREMFGKPKLFTDQQYMGSARELFFTGYDTTTSTLRWVSFLHPAISSTETERTSSVSHE</sequence>
<dbReference type="InterPro" id="IPR036396">
    <property type="entry name" value="Cyt_P450_sf"/>
</dbReference>
<dbReference type="InterPro" id="IPR001128">
    <property type="entry name" value="Cyt_P450"/>
</dbReference>
<keyword evidence="2" id="KW-0479">Metal-binding</keyword>
<protein>
    <recommendedName>
        <fullName evidence="7">Cytochrome P450</fullName>
    </recommendedName>
</protein>
<dbReference type="GO" id="GO:0005506">
    <property type="term" value="F:iron ion binding"/>
    <property type="evidence" value="ECO:0007669"/>
    <property type="project" value="InterPro"/>
</dbReference>
<dbReference type="Pfam" id="PF00067">
    <property type="entry name" value="p450"/>
    <property type="match status" value="1"/>
</dbReference>
<evidence type="ECO:0000256" key="3">
    <source>
        <dbReference type="ARBA" id="ARBA00023004"/>
    </source>
</evidence>
<name>A0A1D1WBW7_RAMVA</name>
<comment type="similarity">
    <text evidence="1">Belongs to the cytochrome P450 family.</text>
</comment>
<evidence type="ECO:0000256" key="1">
    <source>
        <dbReference type="ARBA" id="ARBA00010617"/>
    </source>
</evidence>
<dbReference type="OrthoDB" id="1055148at2759"/>
<dbReference type="InterPro" id="IPR002401">
    <property type="entry name" value="Cyt_P450_E_grp-I"/>
</dbReference>
<evidence type="ECO:0000256" key="2">
    <source>
        <dbReference type="ARBA" id="ARBA00022723"/>
    </source>
</evidence>
<dbReference type="PRINTS" id="PR00463">
    <property type="entry name" value="EP450I"/>
</dbReference>
<dbReference type="GO" id="GO:0006082">
    <property type="term" value="P:organic acid metabolic process"/>
    <property type="evidence" value="ECO:0007669"/>
    <property type="project" value="TreeGrafter"/>
</dbReference>
<dbReference type="SUPFAM" id="SSF48264">
    <property type="entry name" value="Cytochrome P450"/>
    <property type="match status" value="1"/>
</dbReference>
<dbReference type="GO" id="GO:0005737">
    <property type="term" value="C:cytoplasm"/>
    <property type="evidence" value="ECO:0007669"/>
    <property type="project" value="TreeGrafter"/>
</dbReference>
<evidence type="ECO:0000256" key="4">
    <source>
        <dbReference type="ARBA" id="ARBA00023033"/>
    </source>
</evidence>
<accession>A0A1D1WBW7</accession>
<organism evidence="5 6">
    <name type="scientific">Ramazzottius varieornatus</name>
    <name type="common">Water bear</name>
    <name type="synonym">Tardigrade</name>
    <dbReference type="NCBI Taxonomy" id="947166"/>
    <lineage>
        <taxon>Eukaryota</taxon>
        <taxon>Metazoa</taxon>
        <taxon>Ecdysozoa</taxon>
        <taxon>Tardigrada</taxon>
        <taxon>Eutardigrada</taxon>
        <taxon>Parachela</taxon>
        <taxon>Hypsibioidea</taxon>
        <taxon>Ramazzottiidae</taxon>
        <taxon>Ramazzottius</taxon>
    </lineage>
</organism>
<keyword evidence="4" id="KW-0503">Monooxygenase</keyword>
<dbReference type="AlphaFoldDB" id="A0A1D1WBW7"/>
<keyword evidence="3" id="KW-0408">Iron</keyword>
<reference evidence="5 6" key="1">
    <citation type="journal article" date="2016" name="Nat. Commun.">
        <title>Extremotolerant tardigrade genome and improved radiotolerance of human cultured cells by tardigrade-unique protein.</title>
        <authorList>
            <person name="Hashimoto T."/>
            <person name="Horikawa D.D."/>
            <person name="Saito Y."/>
            <person name="Kuwahara H."/>
            <person name="Kozuka-Hata H."/>
            <person name="Shin-I T."/>
            <person name="Minakuchi Y."/>
            <person name="Ohishi K."/>
            <person name="Motoyama A."/>
            <person name="Aizu T."/>
            <person name="Enomoto A."/>
            <person name="Kondo K."/>
            <person name="Tanaka S."/>
            <person name="Hara Y."/>
            <person name="Koshikawa S."/>
            <person name="Sagara H."/>
            <person name="Miura T."/>
            <person name="Yokobori S."/>
            <person name="Miyagawa K."/>
            <person name="Suzuki Y."/>
            <person name="Kubo T."/>
            <person name="Oyama M."/>
            <person name="Kohara Y."/>
            <person name="Fujiyama A."/>
            <person name="Arakawa K."/>
            <person name="Katayama T."/>
            <person name="Toyoda A."/>
            <person name="Kunieda T."/>
        </authorList>
    </citation>
    <scope>NUCLEOTIDE SEQUENCE [LARGE SCALE GENOMIC DNA]</scope>
    <source>
        <strain evidence="5 6">YOKOZUNA-1</strain>
    </source>
</reference>
<evidence type="ECO:0000313" key="6">
    <source>
        <dbReference type="Proteomes" id="UP000186922"/>
    </source>
</evidence>
<dbReference type="GO" id="GO:0008395">
    <property type="term" value="F:steroid hydroxylase activity"/>
    <property type="evidence" value="ECO:0007669"/>
    <property type="project" value="TreeGrafter"/>
</dbReference>
<comment type="caution">
    <text evidence="5">The sequence shown here is derived from an EMBL/GenBank/DDBJ whole genome shotgun (WGS) entry which is preliminary data.</text>
</comment>
<evidence type="ECO:0000313" key="5">
    <source>
        <dbReference type="EMBL" id="GAV09894.1"/>
    </source>
</evidence>
<dbReference type="GO" id="GO:0006805">
    <property type="term" value="P:xenobiotic metabolic process"/>
    <property type="evidence" value="ECO:0007669"/>
    <property type="project" value="TreeGrafter"/>
</dbReference>
<dbReference type="Gene3D" id="1.10.630.10">
    <property type="entry name" value="Cytochrome P450"/>
    <property type="match status" value="1"/>
</dbReference>
<dbReference type="Proteomes" id="UP000186922">
    <property type="component" value="Unassembled WGS sequence"/>
</dbReference>
<dbReference type="STRING" id="947166.A0A1D1WBW7"/>
<dbReference type="PANTHER" id="PTHR24300">
    <property type="entry name" value="CYTOCHROME P450 508A4-RELATED"/>
    <property type="match status" value="1"/>
</dbReference>
<keyword evidence="6" id="KW-1185">Reference proteome</keyword>